<evidence type="ECO:0000313" key="2">
    <source>
        <dbReference type="EMBL" id="GLI95433.1"/>
    </source>
</evidence>
<dbReference type="AlphaFoldDB" id="A0A9W6GYQ0"/>
<organism evidence="2 3">
    <name type="scientific">Methylocystis echinoides</name>
    <dbReference type="NCBI Taxonomy" id="29468"/>
    <lineage>
        <taxon>Bacteria</taxon>
        <taxon>Pseudomonadati</taxon>
        <taxon>Pseudomonadota</taxon>
        <taxon>Alphaproteobacteria</taxon>
        <taxon>Hyphomicrobiales</taxon>
        <taxon>Methylocystaceae</taxon>
        <taxon>Methylocystis</taxon>
    </lineage>
</organism>
<proteinExistence type="predicted"/>
<protein>
    <submittedName>
        <fullName evidence="2">Uncharacterized protein</fullName>
    </submittedName>
</protein>
<evidence type="ECO:0000313" key="3">
    <source>
        <dbReference type="Proteomes" id="UP001144323"/>
    </source>
</evidence>
<keyword evidence="3" id="KW-1185">Reference proteome</keyword>
<dbReference type="Proteomes" id="UP001144323">
    <property type="component" value="Unassembled WGS sequence"/>
</dbReference>
<feature type="compositionally biased region" description="Basic and acidic residues" evidence="1">
    <location>
        <begin position="40"/>
        <end position="53"/>
    </location>
</feature>
<name>A0A9W6GYQ0_9HYPH</name>
<comment type="caution">
    <text evidence="2">The sequence shown here is derived from an EMBL/GenBank/DDBJ whole genome shotgun (WGS) entry which is preliminary data.</text>
</comment>
<feature type="region of interest" description="Disordered" evidence="1">
    <location>
        <begin position="40"/>
        <end position="66"/>
    </location>
</feature>
<reference evidence="2" key="1">
    <citation type="journal article" date="2023" name="Int. J. Syst. Evol. Microbiol.">
        <title>Methylocystis iwaonis sp. nov., a type II methane-oxidizing bacterium from surface soil of a rice paddy field in Japan, and emended description of the genus Methylocystis (ex Whittenbury et al. 1970) Bowman et al. 1993.</title>
        <authorList>
            <person name="Kaise H."/>
            <person name="Sawadogo J.B."/>
            <person name="Alam M.S."/>
            <person name="Ueno C."/>
            <person name="Dianou D."/>
            <person name="Shinjo R."/>
            <person name="Asakawa S."/>
        </authorList>
    </citation>
    <scope>NUCLEOTIDE SEQUENCE</scope>
    <source>
        <strain evidence="2">LMG27198</strain>
    </source>
</reference>
<dbReference type="EMBL" id="BSEC01000003">
    <property type="protein sequence ID" value="GLI95433.1"/>
    <property type="molecule type" value="Genomic_DNA"/>
</dbReference>
<accession>A0A9W6GYQ0</accession>
<evidence type="ECO:0000256" key="1">
    <source>
        <dbReference type="SAM" id="MobiDB-lite"/>
    </source>
</evidence>
<sequence>MGDCIAFLRNDRNIAPAPCGIDRTNQQSLQLDECGEIDARTAKSHSGADDGIKHPPRHRDHNAGWPQHLKKLPSCSLLDTTDSNLAAKIRVQPVMDFQLLPDMGRMNG</sequence>
<gene>
    <name evidence="2" type="ORF">LMG27198_44250</name>
</gene>